<evidence type="ECO:0000313" key="2">
    <source>
        <dbReference type="Proteomes" id="UP001162501"/>
    </source>
</evidence>
<name>A0ACB0EW27_RANTA</name>
<evidence type="ECO:0000313" key="1">
    <source>
        <dbReference type="EMBL" id="CAI9704779.1"/>
    </source>
</evidence>
<proteinExistence type="predicted"/>
<sequence>MRAQAPEPSEERVHLKGCLCGSGGLSTWGSEVDSGVLRRGRRGGGSRIAGLRCTRSRRCCPPARSFPPAPRSAALPPLPRSRGAGSDLWALGHWCRAGGGAQAADPCEAGVRGGCKLLCLPQGQRQGPGRRLPGGRSASPALDREAPGPNTCRTASLQVSEERQVCETWEGEEIGTALVRGRGELQDIRLQRTCPFAVTRMGSRPLDESLRFSTVGPDGGLSRSHSRAGVPLFTTRMSFPSARGERQKKSQDDQLRMPDTEFLVKTAPRKCISGDDRMIVPHPEYQLFLTPCLLSGDETDKLTDDCNRQGLAGHIRSALRWLKKQGPGNQLILPPVDSQGPPTRWHHEKLHIDPQVFCSWKGPPPRLPFERFCRPCPFSCWRCSAHTELLVASYELLKA</sequence>
<reference evidence="1" key="1">
    <citation type="submission" date="2023-05" db="EMBL/GenBank/DDBJ databases">
        <authorList>
            <consortium name="ELIXIR-Norway"/>
        </authorList>
    </citation>
    <scope>NUCLEOTIDE SEQUENCE</scope>
</reference>
<protein>
    <submittedName>
        <fullName evidence="1">Uncharacterized protein</fullName>
    </submittedName>
</protein>
<gene>
    <name evidence="1" type="ORF">MRATA1EN3_LOCUS15992</name>
</gene>
<dbReference type="EMBL" id="OX596111">
    <property type="protein sequence ID" value="CAI9704779.1"/>
    <property type="molecule type" value="Genomic_DNA"/>
</dbReference>
<organism evidence="1 2">
    <name type="scientific">Rangifer tarandus platyrhynchus</name>
    <name type="common">Svalbard reindeer</name>
    <dbReference type="NCBI Taxonomy" id="3082113"/>
    <lineage>
        <taxon>Eukaryota</taxon>
        <taxon>Metazoa</taxon>
        <taxon>Chordata</taxon>
        <taxon>Craniata</taxon>
        <taxon>Vertebrata</taxon>
        <taxon>Euteleostomi</taxon>
        <taxon>Mammalia</taxon>
        <taxon>Eutheria</taxon>
        <taxon>Laurasiatheria</taxon>
        <taxon>Artiodactyla</taxon>
        <taxon>Ruminantia</taxon>
        <taxon>Pecora</taxon>
        <taxon>Cervidae</taxon>
        <taxon>Odocoileinae</taxon>
        <taxon>Rangifer</taxon>
    </lineage>
</organism>
<dbReference type="Proteomes" id="UP001162501">
    <property type="component" value="Chromosome 27"/>
</dbReference>
<accession>A0ACB0EW27</accession>